<dbReference type="RefSeq" id="WP_109906102.1">
    <property type="nucleotide sequence ID" value="NZ_QGLE01000006.1"/>
</dbReference>
<accession>A0A317E692</accession>
<dbReference type="InterPro" id="IPR001853">
    <property type="entry name" value="DSBA-like_thioredoxin_dom"/>
</dbReference>
<dbReference type="InterPro" id="IPR036249">
    <property type="entry name" value="Thioredoxin-like_sf"/>
</dbReference>
<dbReference type="SUPFAM" id="SSF52833">
    <property type="entry name" value="Thioredoxin-like"/>
    <property type="match status" value="1"/>
</dbReference>
<feature type="active site" description="Nucleophile" evidence="2">
    <location>
        <position position="13"/>
    </location>
</feature>
<dbReference type="PANTHER" id="PTHR42943:SF2">
    <property type="entry name" value="GLUTATHIONE S-TRANSFERASE KAPPA 1"/>
    <property type="match status" value="1"/>
</dbReference>
<comment type="similarity">
    <text evidence="1">Belongs to the GST superfamily. NadH family.</text>
</comment>
<dbReference type="CDD" id="cd03022">
    <property type="entry name" value="DsbA_HCCA_Iso"/>
    <property type="match status" value="1"/>
</dbReference>
<comment type="caution">
    <text evidence="4">The sequence shown here is derived from an EMBL/GenBank/DDBJ whole genome shotgun (WGS) entry which is preliminary data.</text>
</comment>
<gene>
    <name evidence="4" type="ORF">DKG74_12170</name>
</gene>
<dbReference type="EC" id="5.99.1.4" evidence="1"/>
<evidence type="ECO:0000313" key="5">
    <source>
        <dbReference type="Proteomes" id="UP000245461"/>
    </source>
</evidence>
<dbReference type="AlphaFoldDB" id="A0A317E692"/>
<dbReference type="PIRSF" id="PIRSF006386">
    <property type="entry name" value="HCCAis_GSTk"/>
    <property type="match status" value="1"/>
</dbReference>
<sequence>MSKTVDFYFDFGSPAAYLAWRRIDAVAKRTGATVKRIPILLGGLFKATGNSAPLTVPAKGAYLFVDLSRYAKKFAVPLNMNSAFPINTVTLMRGAAGYDGTPQFQTYCDAVYDAIWRDDRNMGDPAVVAEVLAAAGLDPAAFEAMVADPAVKDRLKANTEQVAARGAFGAPTFFVGDQMFFGQDRLDFVEEALS</sequence>
<evidence type="ECO:0000256" key="2">
    <source>
        <dbReference type="PIRSR" id="PIRSR006386-1"/>
    </source>
</evidence>
<evidence type="ECO:0000256" key="1">
    <source>
        <dbReference type="PIRNR" id="PIRNR006386"/>
    </source>
</evidence>
<dbReference type="Proteomes" id="UP000245461">
    <property type="component" value="Unassembled WGS sequence"/>
</dbReference>
<dbReference type="InterPro" id="IPR044087">
    <property type="entry name" value="NahD-like"/>
</dbReference>
<dbReference type="InterPro" id="IPR051924">
    <property type="entry name" value="GST_Kappa/NadH"/>
</dbReference>
<dbReference type="GO" id="GO:1901170">
    <property type="term" value="P:naphthalene catabolic process"/>
    <property type="evidence" value="ECO:0007669"/>
    <property type="project" value="InterPro"/>
</dbReference>
<comment type="catalytic activity">
    <reaction evidence="1">
        <text>2-hydroxychromene-2-carboxylate = (3E)-4-(2-hydroxyphenyl)-2-oxobut-3-enoate</text>
        <dbReference type="Rhea" id="RHEA:27401"/>
        <dbReference type="ChEBI" id="CHEBI:59350"/>
        <dbReference type="ChEBI" id="CHEBI:59353"/>
        <dbReference type="EC" id="5.99.1.4"/>
    </reaction>
</comment>
<dbReference type="PANTHER" id="PTHR42943">
    <property type="entry name" value="GLUTATHIONE S-TRANSFERASE KAPPA"/>
    <property type="match status" value="1"/>
</dbReference>
<name>A0A317E692_9PROT</name>
<dbReference type="GO" id="GO:0004602">
    <property type="term" value="F:glutathione peroxidase activity"/>
    <property type="evidence" value="ECO:0007669"/>
    <property type="project" value="TreeGrafter"/>
</dbReference>
<evidence type="ECO:0000313" key="4">
    <source>
        <dbReference type="EMBL" id="PWR22618.1"/>
    </source>
</evidence>
<dbReference type="GO" id="GO:0018845">
    <property type="term" value="F:2-hydroxychromene-2-carboxylate isomerase activity"/>
    <property type="evidence" value="ECO:0007669"/>
    <property type="project" value="UniProtKB-UniRule"/>
</dbReference>
<dbReference type="GO" id="GO:0004364">
    <property type="term" value="F:glutathione transferase activity"/>
    <property type="evidence" value="ECO:0007669"/>
    <property type="project" value="TreeGrafter"/>
</dbReference>
<dbReference type="Pfam" id="PF01323">
    <property type="entry name" value="DSBA"/>
    <property type="match status" value="1"/>
</dbReference>
<keyword evidence="1" id="KW-0413">Isomerase</keyword>
<reference evidence="4 5" key="1">
    <citation type="submission" date="2018-05" db="EMBL/GenBank/DDBJ databases">
        <title>Zavarzinia sp. HR-AS.</title>
        <authorList>
            <person name="Lee Y."/>
            <person name="Jeon C.O."/>
        </authorList>
    </citation>
    <scope>NUCLEOTIDE SEQUENCE [LARGE SCALE GENOMIC DNA]</scope>
    <source>
        <strain evidence="4 5">HR-AS</strain>
    </source>
</reference>
<evidence type="ECO:0000259" key="3">
    <source>
        <dbReference type="Pfam" id="PF01323"/>
    </source>
</evidence>
<dbReference type="InterPro" id="IPR014440">
    <property type="entry name" value="HCCAis_GSTk"/>
</dbReference>
<proteinExistence type="inferred from homology"/>
<keyword evidence="5" id="KW-1185">Reference proteome</keyword>
<protein>
    <recommendedName>
        <fullName evidence="1">2-hydroxychromene-2-carboxylate isomerase</fullName>
        <ecNumber evidence="1">5.99.1.4</ecNumber>
    </recommendedName>
</protein>
<dbReference type="Gene3D" id="3.40.30.10">
    <property type="entry name" value="Glutaredoxin"/>
    <property type="match status" value="1"/>
</dbReference>
<feature type="domain" description="DSBA-like thioredoxin" evidence="3">
    <location>
        <begin position="4"/>
        <end position="193"/>
    </location>
</feature>
<dbReference type="OrthoDB" id="5244108at2"/>
<organism evidence="4 5">
    <name type="scientific">Zavarzinia aquatilis</name>
    <dbReference type="NCBI Taxonomy" id="2211142"/>
    <lineage>
        <taxon>Bacteria</taxon>
        <taxon>Pseudomonadati</taxon>
        <taxon>Pseudomonadota</taxon>
        <taxon>Alphaproteobacteria</taxon>
        <taxon>Rhodospirillales</taxon>
        <taxon>Zavarziniaceae</taxon>
        <taxon>Zavarzinia</taxon>
    </lineage>
</organism>
<dbReference type="GO" id="GO:0006749">
    <property type="term" value="P:glutathione metabolic process"/>
    <property type="evidence" value="ECO:0007669"/>
    <property type="project" value="TreeGrafter"/>
</dbReference>
<dbReference type="EMBL" id="QGLE01000006">
    <property type="protein sequence ID" value="PWR22618.1"/>
    <property type="molecule type" value="Genomic_DNA"/>
</dbReference>